<dbReference type="Pfam" id="PF07744">
    <property type="entry name" value="SPOC"/>
    <property type="match status" value="1"/>
</dbReference>
<feature type="domain" description="TFIIS central" evidence="2">
    <location>
        <begin position="538"/>
        <end position="635"/>
    </location>
</feature>
<dbReference type="GO" id="GO:0005634">
    <property type="term" value="C:nucleus"/>
    <property type="evidence" value="ECO:0007669"/>
    <property type="project" value="TreeGrafter"/>
</dbReference>
<feature type="region of interest" description="Disordered" evidence="1">
    <location>
        <begin position="741"/>
        <end position="793"/>
    </location>
</feature>
<dbReference type="PANTHER" id="PTHR11477:SF51">
    <property type="entry name" value="PROTEIN PARTNER OF SNF, ISOFORM B"/>
    <property type="match status" value="1"/>
</dbReference>
<dbReference type="Gene3D" id="1.10.472.30">
    <property type="entry name" value="Transcription elongation factor S-II, central domain"/>
    <property type="match status" value="1"/>
</dbReference>
<dbReference type="OrthoDB" id="5874435at2759"/>
<feature type="compositionally biased region" description="Basic and acidic residues" evidence="1">
    <location>
        <begin position="109"/>
        <end position="121"/>
    </location>
</feature>
<proteinExistence type="predicted"/>
<gene>
    <name evidence="3" type="ORF">EVEC_LOCUS4644</name>
</gene>
<feature type="compositionally biased region" description="Basic and acidic residues" evidence="1">
    <location>
        <begin position="741"/>
        <end position="765"/>
    </location>
</feature>
<evidence type="ECO:0000259" key="2">
    <source>
        <dbReference type="SMART" id="SM00510"/>
    </source>
</evidence>
<feature type="compositionally biased region" description="Polar residues" evidence="1">
    <location>
        <begin position="92"/>
        <end position="107"/>
    </location>
</feature>
<reference evidence="3 4" key="2">
    <citation type="submission" date="2018-10" db="EMBL/GenBank/DDBJ databases">
        <authorList>
            <consortium name="Pathogen Informatics"/>
        </authorList>
    </citation>
    <scope>NUCLEOTIDE SEQUENCE [LARGE SCALE GENOMIC DNA]</scope>
</reference>
<feature type="compositionally biased region" description="Polar residues" evidence="1">
    <location>
        <begin position="825"/>
        <end position="836"/>
    </location>
</feature>
<feature type="compositionally biased region" description="Polar residues" evidence="1">
    <location>
        <begin position="18"/>
        <end position="36"/>
    </location>
</feature>
<evidence type="ECO:0000313" key="4">
    <source>
        <dbReference type="Proteomes" id="UP000274131"/>
    </source>
</evidence>
<dbReference type="InterPro" id="IPR003618">
    <property type="entry name" value="TFIIS_cen_dom"/>
</dbReference>
<feature type="region of interest" description="Disordered" evidence="1">
    <location>
        <begin position="75"/>
        <end position="121"/>
    </location>
</feature>
<accession>A0A0N4V4B4</accession>
<dbReference type="Proteomes" id="UP000274131">
    <property type="component" value="Unassembled WGS sequence"/>
</dbReference>
<sequence length="1463" mass="163863">MDGQSEKPADLMNGGCFLQSNMHENSSEGTQLSATVGSDLEDTASRGISSGNVKTYIKEELPVLVKSVGDNVGCGKGKSQSNGDIAGKAIQSPPSKKFFSNHSQGDKSTVPEKEYSVKENGKYPKKKVLRRYTAVFPQHRYVNETQMRIHERDWSMRFEDLLRIDINVVKKATELVNANIKEFLERKAVKKKKHGGGQNSVCSIPSTSKDKRTKICAKSLLKTDNKPELFDFVKATNLEEFGRGNDIAEVLEESQECSLSNLSVNGLGNDSVEVTKESIPGKGLSVESGALISVKNKSVEELEKLFGLKPFRVYIKCLSEQEILDYQPHKTSVAEGEEAVQNESTVESASEGNSKQSPPERPSEFTDDVSDIGRLSFGEDSIVDSLVLEDSSKSHEKSPDLSLPSTPRKEPKRLNVSRECFVCHRKLSDCVEEWLESLGPQSAYCSRKCVQEQAVTDGDSRIMVLGKSGLMLHGPAAPTSQTLFDFLITHSEFTPVLPVAKELHLPSVEKPTVKTMKQVDVEIRTDKVLTKEIDQKRFQVRRAIAEKLIERAKKTPDFVFTKTEIKSLAQRIEEHLFRECKRAVAGKYRAWFKQFITNVTAKNNKGFYLRVILGEVSIQKLVSLDPSSLKESRFSDPIEIPECRKLLRKNNEDKCGTSEGVEFDVAFAKRKTRTEEEPRNDNVSNISLALKQDTCSGLRKRSLKETASEIDKILGVESKNTTESHKNHLYDLNCDICTGKKERSNQERRRRAADKERGGSKKKDSNGLLTPDLCSPSPSKPQAASAVESAGEFSGGSVLRETVHTAAPFNPEEIKPETLNEEGSWRNSQGRNSGQEQAIKEESWRQPWKFSEVGFGDSWRKERVADFENSPASHALASWDGIDNEKWNDVEEPKKLARQRRHKIWQEERREDPRKEIEPVDSLVKESERPLTAWEREKRHIVWTGVLKMGQYFNFPSTLTALSNEKAFCLRKELPPVLQIIGRIPPSIVYNYVSQLRNNPDMDEQFMRCFSDMLKKSRCSVLKLNEQKMIKDGYLIALPNGERTPSVLLPYDGPGVPDDHDDAIICIIVRHKEQISSEASSSTSKKAKYEVNEEDDHAGVESPRKPVVEIPLDPAPSPGTCMREFEATMECDPLAFGFDISYKGEENQTLQHSECGTPKSVGLPHLDEPQPSLSRFDDSEAVSEKSACDLETPKLDEGHREKEVLVKKTVEKDNLLGSDSAEERSIALDTQKTSIDERLAKLINEGDFDAKQFETDERPRTFVGSEAIIKLDELVGSIATEKSEDSVAGNTDEDFVPYQTSLDLPVKIDLTTLPPPPPPPMPEACSGRFSPKSCTRLPPLPLEPPPSAPTFCEPSTSKEKAVLADCKVSEGEMDMEISDDDDDDDEAVVSEKLAYNKKNMNTKFRMAVPPGAKFSIPLPQAPPTANLTMELLKIPKRYSFSEKELYSMKRKDYWDLKLSLENL</sequence>
<dbReference type="Pfam" id="PF07500">
    <property type="entry name" value="TFIIS_M"/>
    <property type="match status" value="1"/>
</dbReference>
<feature type="region of interest" description="Disordered" evidence="1">
    <location>
        <begin position="805"/>
        <end position="843"/>
    </location>
</feature>
<evidence type="ECO:0000256" key="1">
    <source>
        <dbReference type="SAM" id="MobiDB-lite"/>
    </source>
</evidence>
<evidence type="ECO:0000313" key="5">
    <source>
        <dbReference type="WBParaSite" id="EVEC_0000496001-mRNA-1"/>
    </source>
</evidence>
<feature type="compositionally biased region" description="Basic and acidic residues" evidence="1">
    <location>
        <begin position="1087"/>
        <end position="1107"/>
    </location>
</feature>
<dbReference type="EMBL" id="UXUI01007916">
    <property type="protein sequence ID" value="VDD89893.1"/>
    <property type="molecule type" value="Genomic_DNA"/>
</dbReference>
<dbReference type="InterPro" id="IPR012921">
    <property type="entry name" value="SPOC_C"/>
</dbReference>
<dbReference type="InterPro" id="IPR036575">
    <property type="entry name" value="TFIIS_cen_dom_sf"/>
</dbReference>
<keyword evidence="4" id="KW-1185">Reference proteome</keyword>
<feature type="region of interest" description="Disordered" evidence="1">
    <location>
        <begin position="1077"/>
        <end position="1115"/>
    </location>
</feature>
<dbReference type="SUPFAM" id="SSF46942">
    <property type="entry name" value="Elongation factor TFIIS domain 2"/>
    <property type="match status" value="1"/>
</dbReference>
<dbReference type="WBParaSite" id="EVEC_0000496001-mRNA-1">
    <property type="protein sequence ID" value="EVEC_0000496001-mRNA-1"/>
    <property type="gene ID" value="EVEC_0000496001"/>
</dbReference>
<feature type="compositionally biased region" description="Polar residues" evidence="1">
    <location>
        <begin position="341"/>
        <end position="357"/>
    </location>
</feature>
<dbReference type="GO" id="GO:0006351">
    <property type="term" value="P:DNA-templated transcription"/>
    <property type="evidence" value="ECO:0007669"/>
    <property type="project" value="InterPro"/>
</dbReference>
<feature type="compositionally biased region" description="Low complexity" evidence="1">
    <location>
        <begin position="775"/>
        <end position="786"/>
    </location>
</feature>
<dbReference type="SMART" id="SM00510">
    <property type="entry name" value="TFS2M"/>
    <property type="match status" value="1"/>
</dbReference>
<evidence type="ECO:0000313" key="3">
    <source>
        <dbReference type="EMBL" id="VDD89893.1"/>
    </source>
</evidence>
<reference evidence="5" key="1">
    <citation type="submission" date="2017-02" db="UniProtKB">
        <authorList>
            <consortium name="WormBaseParasite"/>
        </authorList>
    </citation>
    <scope>IDENTIFICATION</scope>
</reference>
<protein>
    <submittedName>
        <fullName evidence="5">TFIIS central domain-containing protein</fullName>
    </submittedName>
</protein>
<organism evidence="5">
    <name type="scientific">Enterobius vermicularis</name>
    <name type="common">Human pinworm</name>
    <dbReference type="NCBI Taxonomy" id="51028"/>
    <lineage>
        <taxon>Eukaryota</taxon>
        <taxon>Metazoa</taxon>
        <taxon>Ecdysozoa</taxon>
        <taxon>Nematoda</taxon>
        <taxon>Chromadorea</taxon>
        <taxon>Rhabditida</taxon>
        <taxon>Spirurina</taxon>
        <taxon>Oxyuridomorpha</taxon>
        <taxon>Oxyuroidea</taxon>
        <taxon>Oxyuridae</taxon>
        <taxon>Enterobius</taxon>
    </lineage>
</organism>
<feature type="compositionally biased region" description="Basic and acidic residues" evidence="1">
    <location>
        <begin position="390"/>
        <end position="399"/>
    </location>
</feature>
<dbReference type="STRING" id="51028.A0A0N4V4B4"/>
<feature type="region of interest" description="Disordered" evidence="1">
    <location>
        <begin position="1"/>
        <end position="44"/>
    </location>
</feature>
<feature type="region of interest" description="Disordered" evidence="1">
    <location>
        <begin position="389"/>
        <end position="410"/>
    </location>
</feature>
<name>A0A0N4V4B4_ENTVE</name>
<dbReference type="PANTHER" id="PTHR11477">
    <property type="entry name" value="TRANSCRIPTION FACTOR S-II ZINC FINGER DOMAIN-CONTAINING PROTEIN"/>
    <property type="match status" value="1"/>
</dbReference>
<feature type="region of interest" description="Disordered" evidence="1">
    <location>
        <begin position="334"/>
        <end position="370"/>
    </location>
</feature>